<evidence type="ECO:0000313" key="3">
    <source>
        <dbReference type="Proteomes" id="UP001596112"/>
    </source>
</evidence>
<organism evidence="2 3">
    <name type="scientific">Streptomyces heilongjiangensis</name>
    <dbReference type="NCBI Taxonomy" id="945052"/>
    <lineage>
        <taxon>Bacteria</taxon>
        <taxon>Bacillati</taxon>
        <taxon>Actinomycetota</taxon>
        <taxon>Actinomycetes</taxon>
        <taxon>Kitasatosporales</taxon>
        <taxon>Streptomycetaceae</taxon>
        <taxon>Streptomyces</taxon>
    </lineage>
</organism>
<protein>
    <submittedName>
        <fullName evidence="2">DUF6153 family protein</fullName>
    </submittedName>
</protein>
<reference evidence="3" key="1">
    <citation type="journal article" date="2019" name="Int. J. Syst. Evol. Microbiol.">
        <title>The Global Catalogue of Microorganisms (GCM) 10K type strain sequencing project: providing services to taxonomists for standard genome sequencing and annotation.</title>
        <authorList>
            <consortium name="The Broad Institute Genomics Platform"/>
            <consortium name="The Broad Institute Genome Sequencing Center for Infectious Disease"/>
            <person name="Wu L."/>
            <person name="Ma J."/>
        </authorList>
    </citation>
    <scope>NUCLEOTIDE SEQUENCE [LARGE SCALE GENOMIC DNA]</scope>
    <source>
        <strain evidence="3">JCM 9918</strain>
    </source>
</reference>
<dbReference type="Pfam" id="PF19650">
    <property type="entry name" value="DUF6153"/>
    <property type="match status" value="1"/>
</dbReference>
<comment type="caution">
    <text evidence="2">The sequence shown here is derived from an EMBL/GenBank/DDBJ whole genome shotgun (WGS) entry which is preliminary data.</text>
</comment>
<dbReference type="InterPro" id="IPR046151">
    <property type="entry name" value="DUF6153"/>
</dbReference>
<feature type="region of interest" description="Disordered" evidence="1">
    <location>
        <begin position="66"/>
        <end position="92"/>
    </location>
</feature>
<keyword evidence="3" id="KW-1185">Reference proteome</keyword>
<accession>A0ABW1BHK7</accession>
<name>A0ABW1BHK7_9ACTN</name>
<feature type="region of interest" description="Disordered" evidence="1">
    <location>
        <begin position="117"/>
        <end position="138"/>
    </location>
</feature>
<dbReference type="EMBL" id="JBHSNZ010000039">
    <property type="protein sequence ID" value="MFC5812675.1"/>
    <property type="molecule type" value="Genomic_DNA"/>
</dbReference>
<dbReference type="RefSeq" id="WP_334314102.1">
    <property type="nucleotide sequence ID" value="NZ_JAQOSL010000037.1"/>
</dbReference>
<gene>
    <name evidence="2" type="ORF">ACFQGO_35105</name>
</gene>
<dbReference type="Proteomes" id="UP001596112">
    <property type="component" value="Unassembled WGS sequence"/>
</dbReference>
<evidence type="ECO:0000256" key="1">
    <source>
        <dbReference type="SAM" id="MobiDB-lite"/>
    </source>
</evidence>
<sequence>MKAVTARAQLRRASSPPRWWPTLLVLGLLAGLVGMHGLAPGGTTAVTGHHSSTAAHADMAIMGAEPVCDRDGDGSGHAPHADPTCASGAVGAGPALPALVPDPFGQAGAPVSGLRSMAAEPEGGRAPPSLAGLQILRR</sequence>
<evidence type="ECO:0000313" key="2">
    <source>
        <dbReference type="EMBL" id="MFC5812675.1"/>
    </source>
</evidence>
<proteinExistence type="predicted"/>